<dbReference type="InterPro" id="IPR050901">
    <property type="entry name" value="BP-dep_ABC_trans_perm"/>
</dbReference>
<comment type="similarity">
    <text evidence="2">Belongs to the binding-protein-dependent transport system permease family. MalFG subfamily.</text>
</comment>
<feature type="transmembrane region" description="Helical" evidence="9">
    <location>
        <begin position="29"/>
        <end position="49"/>
    </location>
</feature>
<evidence type="ECO:0000256" key="7">
    <source>
        <dbReference type="ARBA" id="ARBA00022989"/>
    </source>
</evidence>
<evidence type="ECO:0000256" key="4">
    <source>
        <dbReference type="ARBA" id="ARBA00022475"/>
    </source>
</evidence>
<evidence type="ECO:0000256" key="8">
    <source>
        <dbReference type="ARBA" id="ARBA00023136"/>
    </source>
</evidence>
<reference evidence="11" key="1">
    <citation type="submission" date="2019-08" db="EMBL/GenBank/DDBJ databases">
        <authorList>
            <person name="Kucharzyk K."/>
            <person name="Murdoch R.W."/>
            <person name="Higgins S."/>
            <person name="Loffler F."/>
        </authorList>
    </citation>
    <scope>NUCLEOTIDE SEQUENCE</scope>
</reference>
<dbReference type="PANTHER" id="PTHR32243">
    <property type="entry name" value="MALTOSE TRANSPORT SYSTEM PERMEASE-RELATED"/>
    <property type="match status" value="1"/>
</dbReference>
<comment type="subcellular location">
    <subcellularLocation>
        <location evidence="1">Cell membrane</location>
        <topology evidence="1">Multi-pass membrane protein</topology>
    </subcellularLocation>
</comment>
<keyword evidence="6 9" id="KW-0812">Transmembrane</keyword>
<dbReference type="GO" id="GO:0015423">
    <property type="term" value="F:ABC-type maltose transporter activity"/>
    <property type="evidence" value="ECO:0007669"/>
    <property type="project" value="TreeGrafter"/>
</dbReference>
<evidence type="ECO:0000256" key="3">
    <source>
        <dbReference type="ARBA" id="ARBA00022448"/>
    </source>
</evidence>
<name>A0A645HX74_9ZZZZ</name>
<dbReference type="GO" id="GO:0042956">
    <property type="term" value="P:maltodextrin transmembrane transport"/>
    <property type="evidence" value="ECO:0007669"/>
    <property type="project" value="TreeGrafter"/>
</dbReference>
<keyword evidence="4" id="KW-1003">Cell membrane</keyword>
<evidence type="ECO:0000256" key="9">
    <source>
        <dbReference type="SAM" id="Phobius"/>
    </source>
</evidence>
<dbReference type="CDD" id="cd06261">
    <property type="entry name" value="TM_PBP2"/>
    <property type="match status" value="1"/>
</dbReference>
<dbReference type="Pfam" id="PF00528">
    <property type="entry name" value="BPD_transp_1"/>
    <property type="match status" value="1"/>
</dbReference>
<dbReference type="SUPFAM" id="SSF161098">
    <property type="entry name" value="MetI-like"/>
    <property type="match status" value="1"/>
</dbReference>
<evidence type="ECO:0000256" key="6">
    <source>
        <dbReference type="ARBA" id="ARBA00022692"/>
    </source>
</evidence>
<dbReference type="InterPro" id="IPR000515">
    <property type="entry name" value="MetI-like"/>
</dbReference>
<sequence>MGTTAVSLVLTSISAYAFSRLRFKGSEKLFPLVLLIQVFPLTLSMVSIFKIMNVFGLVDNISGLIVVDSIVASAGLVLLAKGYFDRIPYELDEAAQIDGANRFTILIKIILPLVKPMLGVIAVQSFVIAYNEYTLANVIMTGGFKSMPLAVGLQSMMQGQYATNWPAYCAAAVLGSIPMVLIFYSMQKNFIDGLSDGGVKG</sequence>
<dbReference type="InterPro" id="IPR035906">
    <property type="entry name" value="MetI-like_sf"/>
</dbReference>
<dbReference type="AlphaFoldDB" id="A0A645HX74"/>
<keyword evidence="8 9" id="KW-0472">Membrane</keyword>
<dbReference type="EMBL" id="VSSQ01097423">
    <property type="protein sequence ID" value="MPN40794.1"/>
    <property type="molecule type" value="Genomic_DNA"/>
</dbReference>
<dbReference type="GO" id="GO:0005886">
    <property type="term" value="C:plasma membrane"/>
    <property type="evidence" value="ECO:0007669"/>
    <property type="project" value="UniProtKB-SubCell"/>
</dbReference>
<keyword evidence="5" id="KW-0762">Sugar transport</keyword>
<evidence type="ECO:0000256" key="2">
    <source>
        <dbReference type="ARBA" id="ARBA00009047"/>
    </source>
</evidence>
<evidence type="ECO:0000256" key="5">
    <source>
        <dbReference type="ARBA" id="ARBA00022597"/>
    </source>
</evidence>
<accession>A0A645HX74</accession>
<keyword evidence="7 9" id="KW-1133">Transmembrane helix</keyword>
<evidence type="ECO:0000313" key="11">
    <source>
        <dbReference type="EMBL" id="MPN40794.1"/>
    </source>
</evidence>
<organism evidence="11">
    <name type="scientific">bioreactor metagenome</name>
    <dbReference type="NCBI Taxonomy" id="1076179"/>
    <lineage>
        <taxon>unclassified sequences</taxon>
        <taxon>metagenomes</taxon>
        <taxon>ecological metagenomes</taxon>
    </lineage>
</organism>
<evidence type="ECO:0000259" key="10">
    <source>
        <dbReference type="PROSITE" id="PS50928"/>
    </source>
</evidence>
<dbReference type="PANTHER" id="PTHR32243:SF50">
    <property type="entry name" value="MALTOSE_MALTODEXTRIN TRANSPORT SYSTEM PERMEASE PROTEIN MALG"/>
    <property type="match status" value="1"/>
</dbReference>
<gene>
    <name evidence="11" type="primary">malG_7</name>
    <name evidence="11" type="ORF">SDC9_188333</name>
</gene>
<feature type="transmembrane region" description="Helical" evidence="9">
    <location>
        <begin position="61"/>
        <end position="84"/>
    </location>
</feature>
<feature type="transmembrane region" description="Helical" evidence="9">
    <location>
        <begin position="105"/>
        <end position="130"/>
    </location>
</feature>
<comment type="caution">
    <text evidence="11">The sequence shown here is derived from an EMBL/GenBank/DDBJ whole genome shotgun (WGS) entry which is preliminary data.</text>
</comment>
<keyword evidence="3" id="KW-0813">Transport</keyword>
<feature type="domain" description="ABC transmembrane type-1" evidence="10">
    <location>
        <begin position="1"/>
        <end position="186"/>
    </location>
</feature>
<feature type="transmembrane region" description="Helical" evidence="9">
    <location>
        <begin position="165"/>
        <end position="184"/>
    </location>
</feature>
<dbReference type="PROSITE" id="PS50928">
    <property type="entry name" value="ABC_TM1"/>
    <property type="match status" value="1"/>
</dbReference>
<proteinExistence type="inferred from homology"/>
<protein>
    <submittedName>
        <fullName evidence="11">Maltose transport system permease protein MalG</fullName>
    </submittedName>
</protein>
<dbReference type="Gene3D" id="1.10.3720.10">
    <property type="entry name" value="MetI-like"/>
    <property type="match status" value="1"/>
</dbReference>
<evidence type="ECO:0000256" key="1">
    <source>
        <dbReference type="ARBA" id="ARBA00004651"/>
    </source>
</evidence>